<accession>A0ABR7HLR6</accession>
<dbReference type="EMBL" id="JACOPS010000003">
    <property type="protein sequence ID" value="MBC5728481.1"/>
    <property type="molecule type" value="Genomic_DNA"/>
</dbReference>
<comment type="caution">
    <text evidence="1">The sequence shown here is derived from an EMBL/GenBank/DDBJ whole genome shotgun (WGS) entry which is preliminary data.</text>
</comment>
<reference evidence="1 2" key="1">
    <citation type="submission" date="2020-08" db="EMBL/GenBank/DDBJ databases">
        <title>Genome public.</title>
        <authorList>
            <person name="Liu C."/>
            <person name="Sun Q."/>
        </authorList>
    </citation>
    <scope>NUCLEOTIDE SEQUENCE [LARGE SCALE GENOMIC DNA]</scope>
    <source>
        <strain evidence="1 2">NSJ-71</strain>
    </source>
</reference>
<dbReference type="Proteomes" id="UP000636755">
    <property type="component" value="Unassembled WGS sequence"/>
</dbReference>
<evidence type="ECO:0000313" key="1">
    <source>
        <dbReference type="EMBL" id="MBC5728481.1"/>
    </source>
</evidence>
<organism evidence="1 2">
    <name type="scientific">Ruminococcus intestinalis</name>
    <dbReference type="NCBI Taxonomy" id="2763066"/>
    <lineage>
        <taxon>Bacteria</taxon>
        <taxon>Bacillati</taxon>
        <taxon>Bacillota</taxon>
        <taxon>Clostridia</taxon>
        <taxon>Eubacteriales</taxon>
        <taxon>Oscillospiraceae</taxon>
        <taxon>Ruminococcus</taxon>
    </lineage>
</organism>
<protein>
    <submittedName>
        <fullName evidence="1">Uncharacterized protein</fullName>
    </submittedName>
</protein>
<proteinExistence type="predicted"/>
<dbReference type="RefSeq" id="WP_186935589.1">
    <property type="nucleotide sequence ID" value="NZ_JACOPS010000003.1"/>
</dbReference>
<name>A0ABR7HLR6_9FIRM</name>
<sequence>MISIKCRDKLLFSGINWKSNYKSLVNLFKGCGCGQRPQILSVYCNLTIAKQQAVWRLNTTANAFKCESKKKRHSLYNEKS</sequence>
<gene>
    <name evidence="1" type="ORF">H8R91_08110</name>
</gene>
<evidence type="ECO:0000313" key="2">
    <source>
        <dbReference type="Proteomes" id="UP000636755"/>
    </source>
</evidence>
<keyword evidence="2" id="KW-1185">Reference proteome</keyword>